<dbReference type="SUPFAM" id="SSF53448">
    <property type="entry name" value="Nucleotide-diphospho-sugar transferases"/>
    <property type="match status" value="1"/>
</dbReference>
<dbReference type="CDD" id="cd00761">
    <property type="entry name" value="Glyco_tranf_GTA_type"/>
    <property type="match status" value="1"/>
</dbReference>
<sequence length="309" mass="34390">MSAALEQRVLCIGPQARAPRLSVLTPFHKHDPSALLQRMAPASRDVEFVLLDDGSASAELLSNVVKAAEALRTSVRIVIWARNRGRATGRNRLIEEARGEYVLFLDADLIPDQSDFLHRWLTTIRNERPLVAFGGLSLEQAEETPDTALHFNLFGRSDCAPARLRARAAAQSTAASNLLVRRDFLLATPFDDGFTGWGFEDTDWALTAARHTRIQHIDNPVTHAGLDSITTLMRKSAEAGPNFARLAAKHPKAVRRFAAYRAARTVRPVRGLRSAFAWFARDPLRATPMPIRRAAFKLYRASHFAEHLA</sequence>
<dbReference type="PANTHER" id="PTHR43179:SF12">
    <property type="entry name" value="GALACTOFURANOSYLTRANSFERASE GLFT2"/>
    <property type="match status" value="1"/>
</dbReference>
<evidence type="ECO:0000256" key="2">
    <source>
        <dbReference type="ARBA" id="ARBA00022676"/>
    </source>
</evidence>
<dbReference type="InterPro" id="IPR001173">
    <property type="entry name" value="Glyco_trans_2-like"/>
</dbReference>
<keyword evidence="2" id="KW-0328">Glycosyltransferase</keyword>
<dbReference type="Pfam" id="PF00535">
    <property type="entry name" value="Glycos_transf_2"/>
    <property type="match status" value="1"/>
</dbReference>
<proteinExistence type="inferred from homology"/>
<evidence type="ECO:0000313" key="5">
    <source>
        <dbReference type="EMBL" id="QGZ94781.1"/>
    </source>
</evidence>
<evidence type="ECO:0000313" key="6">
    <source>
        <dbReference type="Proteomes" id="UP000431269"/>
    </source>
</evidence>
<dbReference type="PANTHER" id="PTHR43179">
    <property type="entry name" value="RHAMNOSYLTRANSFERASE WBBL"/>
    <property type="match status" value="1"/>
</dbReference>
<organism evidence="5 6">
    <name type="scientific">Terricaulis silvestris</name>
    <dbReference type="NCBI Taxonomy" id="2686094"/>
    <lineage>
        <taxon>Bacteria</taxon>
        <taxon>Pseudomonadati</taxon>
        <taxon>Pseudomonadota</taxon>
        <taxon>Alphaproteobacteria</taxon>
        <taxon>Caulobacterales</taxon>
        <taxon>Caulobacteraceae</taxon>
        <taxon>Terricaulis</taxon>
    </lineage>
</organism>
<dbReference type="KEGG" id="tsv:DSM104635_01611"/>
<name>A0A6I6ML77_9CAUL</name>
<dbReference type="AlphaFoldDB" id="A0A6I6ML77"/>
<keyword evidence="6" id="KW-1185">Reference proteome</keyword>
<dbReference type="RefSeq" id="WP_158765693.1">
    <property type="nucleotide sequence ID" value="NZ_CP047045.1"/>
</dbReference>
<keyword evidence="3 5" id="KW-0808">Transferase</keyword>
<reference evidence="6" key="1">
    <citation type="submission" date="2019-12" db="EMBL/GenBank/DDBJ databases">
        <title>Complete genome of Terracaulis silvestris 0127_4.</title>
        <authorList>
            <person name="Vieira S."/>
            <person name="Riedel T."/>
            <person name="Sproer C."/>
            <person name="Pascual J."/>
            <person name="Boedeker C."/>
            <person name="Overmann J."/>
        </authorList>
    </citation>
    <scope>NUCLEOTIDE SEQUENCE [LARGE SCALE GENOMIC DNA]</scope>
    <source>
        <strain evidence="6">0127_4</strain>
    </source>
</reference>
<accession>A0A6I6ML77</accession>
<dbReference type="GO" id="GO:0016757">
    <property type="term" value="F:glycosyltransferase activity"/>
    <property type="evidence" value="ECO:0007669"/>
    <property type="project" value="UniProtKB-KW"/>
</dbReference>
<evidence type="ECO:0000256" key="3">
    <source>
        <dbReference type="ARBA" id="ARBA00022679"/>
    </source>
</evidence>
<evidence type="ECO:0000256" key="1">
    <source>
        <dbReference type="ARBA" id="ARBA00006739"/>
    </source>
</evidence>
<dbReference type="EMBL" id="CP047045">
    <property type="protein sequence ID" value="QGZ94781.1"/>
    <property type="molecule type" value="Genomic_DNA"/>
</dbReference>
<feature type="domain" description="Glycosyltransferase 2-like" evidence="4">
    <location>
        <begin position="43"/>
        <end position="149"/>
    </location>
</feature>
<dbReference type="InterPro" id="IPR029044">
    <property type="entry name" value="Nucleotide-diphossugar_trans"/>
</dbReference>
<dbReference type="Proteomes" id="UP000431269">
    <property type="component" value="Chromosome"/>
</dbReference>
<evidence type="ECO:0000259" key="4">
    <source>
        <dbReference type="Pfam" id="PF00535"/>
    </source>
</evidence>
<dbReference type="Gene3D" id="3.90.550.10">
    <property type="entry name" value="Spore Coat Polysaccharide Biosynthesis Protein SpsA, Chain A"/>
    <property type="match status" value="1"/>
</dbReference>
<comment type="similarity">
    <text evidence="1">Belongs to the glycosyltransferase 2 family.</text>
</comment>
<gene>
    <name evidence="5" type="ORF">DSM104635_01611</name>
</gene>
<protein>
    <submittedName>
        <fullName evidence="5">Mycofactocin system glycosyltransferase</fullName>
    </submittedName>
</protein>